<dbReference type="OMA" id="QIPNGNT"/>
<evidence type="ECO:0000256" key="2">
    <source>
        <dbReference type="SAM" id="MobiDB-lite"/>
    </source>
</evidence>
<dbReference type="GO" id="GO:0006406">
    <property type="term" value="P:mRNA export from nucleus"/>
    <property type="evidence" value="ECO:0007669"/>
    <property type="project" value="InterPro"/>
</dbReference>
<dbReference type="InterPro" id="IPR007834">
    <property type="entry name" value="DSS1_SEM1"/>
</dbReference>
<keyword evidence="8" id="KW-1185">Reference proteome</keyword>
<evidence type="ECO:0000256" key="1">
    <source>
        <dbReference type="ARBA" id="ARBA00034491"/>
    </source>
</evidence>
<evidence type="ECO:0000313" key="7">
    <source>
        <dbReference type="Proteomes" id="UP000322899"/>
    </source>
</evidence>
<feature type="compositionally biased region" description="Acidic residues" evidence="2">
    <location>
        <begin position="34"/>
        <end position="71"/>
    </location>
</feature>
<dbReference type="PANTHER" id="PTHR16771">
    <property type="entry name" value="26 PROTEASOME COMPLEX SUBUNIT DSS1"/>
    <property type="match status" value="1"/>
</dbReference>
<evidence type="ECO:0000313" key="5">
    <source>
        <dbReference type="EMBL" id="KAA0160121.1"/>
    </source>
</evidence>
<evidence type="ECO:0000313" key="9">
    <source>
        <dbReference type="Proteomes" id="UP000324907"/>
    </source>
</evidence>
<comment type="similarity">
    <text evidence="1">Belongs to the DSS1/SEM1 family.</text>
</comment>
<evidence type="ECO:0008006" key="11">
    <source>
        <dbReference type="Google" id="ProtNLM"/>
    </source>
</evidence>
<proteinExistence type="inferred from homology"/>
<gene>
    <name evidence="6" type="ORF">FNF27_03348</name>
    <name evidence="5" type="ORF">FNF28_05549</name>
    <name evidence="3" type="ORF">FNF29_05692</name>
    <name evidence="4" type="ORF">FNF31_05824</name>
</gene>
<dbReference type="SMART" id="SM01385">
    <property type="entry name" value="DSS1_SEM1"/>
    <property type="match status" value="1"/>
</dbReference>
<reference evidence="7 8" key="1">
    <citation type="submission" date="2019-07" db="EMBL/GenBank/DDBJ databases">
        <title>Genomes of Cafeteria roenbergensis.</title>
        <authorList>
            <person name="Fischer M.G."/>
            <person name="Hackl T."/>
            <person name="Roman M."/>
        </authorList>
    </citation>
    <scope>NUCLEOTIDE SEQUENCE [LARGE SCALE GENOMIC DNA]</scope>
    <source>
        <strain evidence="3 8">BVI</strain>
        <strain evidence="4 10">Cflag</strain>
        <strain evidence="6 7">E4-10P</strain>
        <strain evidence="5 9">RCC970-E3</strain>
    </source>
</reference>
<dbReference type="Proteomes" id="UP000323011">
    <property type="component" value="Unassembled WGS sequence"/>
</dbReference>
<evidence type="ECO:0000313" key="3">
    <source>
        <dbReference type="EMBL" id="KAA0149867.1"/>
    </source>
</evidence>
<dbReference type="EMBL" id="VLTL01000114">
    <property type="protein sequence ID" value="KAA0160121.1"/>
    <property type="molecule type" value="Genomic_DNA"/>
</dbReference>
<dbReference type="EMBL" id="VLTN01000039">
    <property type="protein sequence ID" value="KAA0149867.1"/>
    <property type="molecule type" value="Genomic_DNA"/>
</dbReference>
<dbReference type="Proteomes" id="UP000322899">
    <property type="component" value="Unassembled WGS sequence"/>
</dbReference>
<sequence>MAASSSSASASAAAADAAAAAAAAAPALPRPEPVEEDDELEEFDAEAYEEGPGAADDDELWKDNWEDEEPDDDFIAQLRAEQAKLA</sequence>
<protein>
    <recommendedName>
        <fullName evidence="11">26S proteasome complex subunit DSS1</fullName>
    </recommendedName>
</protein>
<organism evidence="3 8">
    <name type="scientific">Cafeteria roenbergensis</name>
    <name type="common">Marine flagellate</name>
    <dbReference type="NCBI Taxonomy" id="33653"/>
    <lineage>
        <taxon>Eukaryota</taxon>
        <taxon>Sar</taxon>
        <taxon>Stramenopiles</taxon>
        <taxon>Bigyra</taxon>
        <taxon>Opalozoa</taxon>
        <taxon>Bicosoecida</taxon>
        <taxon>Cafeteriaceae</taxon>
        <taxon>Cafeteria</taxon>
    </lineage>
</organism>
<feature type="compositionally biased region" description="Low complexity" evidence="2">
    <location>
        <begin position="1"/>
        <end position="27"/>
    </location>
</feature>
<evidence type="ECO:0000313" key="4">
    <source>
        <dbReference type="EMBL" id="KAA0156990.1"/>
    </source>
</evidence>
<dbReference type="PANTHER" id="PTHR16771:SF0">
    <property type="entry name" value="26S PROTEASOME COMPLEX SUBUNIT SEM1"/>
    <property type="match status" value="1"/>
</dbReference>
<dbReference type="Pfam" id="PF05160">
    <property type="entry name" value="DSS1_SEM1"/>
    <property type="match status" value="1"/>
</dbReference>
<dbReference type="Proteomes" id="UP000325113">
    <property type="component" value="Unassembled WGS sequence"/>
</dbReference>
<dbReference type="OrthoDB" id="5586203at2759"/>
<evidence type="ECO:0000313" key="6">
    <source>
        <dbReference type="EMBL" id="KAA0175050.1"/>
    </source>
</evidence>
<dbReference type="GO" id="GO:0000724">
    <property type="term" value="P:double-strand break repair via homologous recombination"/>
    <property type="evidence" value="ECO:0007669"/>
    <property type="project" value="TreeGrafter"/>
</dbReference>
<dbReference type="Proteomes" id="UP000324907">
    <property type="component" value="Unassembled WGS sequence"/>
</dbReference>
<dbReference type="GO" id="GO:0008541">
    <property type="term" value="C:proteasome regulatory particle, lid subcomplex"/>
    <property type="evidence" value="ECO:0007669"/>
    <property type="project" value="InterPro"/>
</dbReference>
<dbReference type="GO" id="GO:0043248">
    <property type="term" value="P:proteasome assembly"/>
    <property type="evidence" value="ECO:0007669"/>
    <property type="project" value="InterPro"/>
</dbReference>
<comment type="caution">
    <text evidence="3">The sequence shown here is derived from an EMBL/GenBank/DDBJ whole genome shotgun (WGS) entry which is preliminary data.</text>
</comment>
<dbReference type="EMBL" id="VLTO01000016">
    <property type="protein sequence ID" value="KAA0175050.1"/>
    <property type="molecule type" value="Genomic_DNA"/>
</dbReference>
<name>A0A5A8CB20_CAFRO</name>
<evidence type="ECO:0000313" key="10">
    <source>
        <dbReference type="Proteomes" id="UP000325113"/>
    </source>
</evidence>
<feature type="region of interest" description="Disordered" evidence="2">
    <location>
        <begin position="1"/>
        <end position="71"/>
    </location>
</feature>
<accession>A0A5A8CB20</accession>
<evidence type="ECO:0000313" key="8">
    <source>
        <dbReference type="Proteomes" id="UP000323011"/>
    </source>
</evidence>
<dbReference type="EMBL" id="VLTM01000079">
    <property type="protein sequence ID" value="KAA0156990.1"/>
    <property type="molecule type" value="Genomic_DNA"/>
</dbReference>
<dbReference type="AlphaFoldDB" id="A0A5A8CB20"/>